<evidence type="ECO:0000313" key="2">
    <source>
        <dbReference type="Proteomes" id="UP000175968"/>
    </source>
</evidence>
<organism evidence="1 2">
    <name type="scientific">Flavobacterium gilvum</name>
    <dbReference type="NCBI Taxonomy" id="1492737"/>
    <lineage>
        <taxon>Bacteria</taxon>
        <taxon>Pseudomonadati</taxon>
        <taxon>Bacteroidota</taxon>
        <taxon>Flavobacteriia</taxon>
        <taxon>Flavobacteriales</taxon>
        <taxon>Flavobacteriaceae</taxon>
        <taxon>Flavobacterium</taxon>
    </lineage>
</organism>
<sequence length="284" mass="31701">MARSTTDIKLSITTAYISNETVIAMYGLVPGQTFEQQFSVVSIENIIFSIIAFILSFHEKIVETNANNTRPQNQQNLKQTMLDYHDGLDLVWINGGWQYDLTGVADAEERKIIDRCAVLESDEGLVFKVATDNAGNLEPVTPAQQIRIEAYIIKKKMPGVPFSLINQTADLIKANLTVYVNPLVIDLPTGKLLSATTDVYPVKDAIQLYLANLEFDGAFVKDFFRTTLKEAEGIELVVINSIQSKFAGFPFIDTGEWRIPDAGYFKLLDENLTITYLPYALASN</sequence>
<dbReference type="EMBL" id="CP017479">
    <property type="protein sequence ID" value="AOW08753.1"/>
    <property type="molecule type" value="Genomic_DNA"/>
</dbReference>
<dbReference type="KEGG" id="fgl:EM308_04130"/>
<protein>
    <submittedName>
        <fullName evidence="1">Uncharacterized protein</fullName>
    </submittedName>
</protein>
<proteinExistence type="predicted"/>
<keyword evidence="2" id="KW-1185">Reference proteome</keyword>
<dbReference type="RefSeq" id="WP_035635897.1">
    <property type="nucleotide sequence ID" value="NZ_CP017479.1"/>
</dbReference>
<reference evidence="1 2" key="1">
    <citation type="submission" date="2016-10" db="EMBL/GenBank/DDBJ databases">
        <title>Flavobacterium gilvum sp. nov., isolated from stream water.</title>
        <authorList>
            <person name="Shin S.-K."/>
            <person name="Cho Y.-J."/>
            <person name="Yi H."/>
        </authorList>
    </citation>
    <scope>NUCLEOTIDE SEQUENCE [LARGE SCALE GENOMIC DNA]</scope>
    <source>
        <strain evidence="1 2">EM1308</strain>
    </source>
</reference>
<gene>
    <name evidence="1" type="ORF">EM308_04130</name>
</gene>
<evidence type="ECO:0000313" key="1">
    <source>
        <dbReference type="EMBL" id="AOW08753.1"/>
    </source>
</evidence>
<name>A0AAC9I521_9FLAO</name>
<dbReference type="Proteomes" id="UP000175968">
    <property type="component" value="Chromosome"/>
</dbReference>
<accession>A0AAC9I521</accession>
<dbReference type="AlphaFoldDB" id="A0AAC9I521"/>